<dbReference type="Proteomes" id="UP000307943">
    <property type="component" value="Unassembled WGS sequence"/>
</dbReference>
<dbReference type="OrthoDB" id="2607221at2"/>
<organism evidence="1 2">
    <name type="scientific">Paenibacillus hemerocallicola</name>
    <dbReference type="NCBI Taxonomy" id="1172614"/>
    <lineage>
        <taxon>Bacteria</taxon>
        <taxon>Bacillati</taxon>
        <taxon>Bacillota</taxon>
        <taxon>Bacilli</taxon>
        <taxon>Bacillales</taxon>
        <taxon>Paenibacillaceae</taxon>
        <taxon>Paenibacillus</taxon>
    </lineage>
</organism>
<dbReference type="AlphaFoldDB" id="A0A5C4TDC6"/>
<name>A0A5C4TDC6_9BACL</name>
<evidence type="ECO:0000313" key="2">
    <source>
        <dbReference type="Proteomes" id="UP000307943"/>
    </source>
</evidence>
<gene>
    <name evidence="1" type="ORF">FE784_05915</name>
</gene>
<protein>
    <submittedName>
        <fullName evidence="1">Uncharacterized protein</fullName>
    </submittedName>
</protein>
<accession>A0A5C4TDC6</accession>
<comment type="caution">
    <text evidence="1">The sequence shown here is derived from an EMBL/GenBank/DDBJ whole genome shotgun (WGS) entry which is preliminary data.</text>
</comment>
<reference evidence="1 2" key="1">
    <citation type="submission" date="2019-05" db="EMBL/GenBank/DDBJ databases">
        <title>We sequenced the genome of Paenibacillus hemerocallicola KCTC 33185 for further insight into its adaptation and study the phylogeny of Paenibacillus.</title>
        <authorList>
            <person name="Narsing Rao M.P."/>
        </authorList>
    </citation>
    <scope>NUCLEOTIDE SEQUENCE [LARGE SCALE GENOMIC DNA]</scope>
    <source>
        <strain evidence="1 2">KCTC 33185</strain>
    </source>
</reference>
<evidence type="ECO:0000313" key="1">
    <source>
        <dbReference type="EMBL" id="TNJ67084.1"/>
    </source>
</evidence>
<dbReference type="EMBL" id="VDCQ01000006">
    <property type="protein sequence ID" value="TNJ67084.1"/>
    <property type="molecule type" value="Genomic_DNA"/>
</dbReference>
<sequence length="124" mass="14302">MSEYPDGSTLHEATSGKWHRLEKGIRKGTFLIEFSDTLLVNIHVNAKSIHLLMLEDDIFRYMGDFSFEGLEDHRKFLFYSLGIDHVHFNNGDIRVDNPDCSMSTVFVKLSHDKRKETGDKLQGL</sequence>
<keyword evidence="2" id="KW-1185">Reference proteome</keyword>
<dbReference type="RefSeq" id="WP_139601219.1">
    <property type="nucleotide sequence ID" value="NZ_VDCQ01000006.1"/>
</dbReference>
<proteinExistence type="predicted"/>